<evidence type="ECO:0000313" key="1">
    <source>
        <dbReference type="EMBL" id="KAA6326774.1"/>
    </source>
</evidence>
<reference evidence="1 2" key="1">
    <citation type="submission" date="2019-03" db="EMBL/GenBank/DDBJ databases">
        <title>Single cell metagenomics reveals metabolic interactions within the superorganism composed of flagellate Streblomastix strix and complex community of Bacteroidetes bacteria on its surface.</title>
        <authorList>
            <person name="Treitli S.C."/>
            <person name="Kolisko M."/>
            <person name="Husnik F."/>
            <person name="Keeling P."/>
            <person name="Hampl V."/>
        </authorList>
    </citation>
    <scope>NUCLEOTIDE SEQUENCE [LARGE SCALE GENOMIC DNA]</scope>
    <source>
        <strain evidence="1">ST1C</strain>
    </source>
</reference>
<dbReference type="AlphaFoldDB" id="A0A5J4R083"/>
<name>A0A5J4R083_9EUKA</name>
<dbReference type="EMBL" id="SNRW01043759">
    <property type="protein sequence ID" value="KAA6326774.1"/>
    <property type="molecule type" value="Genomic_DNA"/>
</dbReference>
<protein>
    <submittedName>
        <fullName evidence="1">Uncharacterized protein</fullName>
    </submittedName>
</protein>
<gene>
    <name evidence="1" type="ORF">EZS28_053903</name>
</gene>
<evidence type="ECO:0000313" key="2">
    <source>
        <dbReference type="Proteomes" id="UP000324800"/>
    </source>
</evidence>
<accession>A0A5J4R083</accession>
<proteinExistence type="predicted"/>
<dbReference type="Proteomes" id="UP000324800">
    <property type="component" value="Unassembled WGS sequence"/>
</dbReference>
<organism evidence="1 2">
    <name type="scientific">Streblomastix strix</name>
    <dbReference type="NCBI Taxonomy" id="222440"/>
    <lineage>
        <taxon>Eukaryota</taxon>
        <taxon>Metamonada</taxon>
        <taxon>Preaxostyla</taxon>
        <taxon>Oxymonadida</taxon>
        <taxon>Streblomastigidae</taxon>
        <taxon>Streblomastix</taxon>
    </lineage>
</organism>
<feature type="non-terminal residue" evidence="1">
    <location>
        <position position="168"/>
    </location>
</feature>
<comment type="caution">
    <text evidence="1">The sequence shown here is derived from an EMBL/GenBank/DDBJ whole genome shotgun (WGS) entry which is preliminary data.</text>
</comment>
<sequence>MLFKRLIEIMPYSRLYISNNNPDAILALTASSAVFSRISSAILHNIAYKQQMRQSDSDIQQQEVSVKNKPIQQESQQRNYKLTDGDWMTVLQVALSTLTLISSVGRFIVLLNEPHQLGFSWSEAQRNNKQVYQQNDPTEYEMTKEYEEEDTIGQKNKWSFGDTLVDAL</sequence>